<organism evidence="3 4">
    <name type="scientific">Flavobacterium swingsii</name>
    <dbReference type="NCBI Taxonomy" id="498292"/>
    <lineage>
        <taxon>Bacteria</taxon>
        <taxon>Pseudomonadati</taxon>
        <taxon>Bacteroidota</taxon>
        <taxon>Flavobacteriia</taxon>
        <taxon>Flavobacteriales</taxon>
        <taxon>Flavobacteriaceae</taxon>
        <taxon>Flavobacterium</taxon>
    </lineage>
</organism>
<protein>
    <submittedName>
        <fullName evidence="3">Peptidoglycan/LPS O-acetylase OafA/YrhL, contains acyltransferase and SGNH-hydrolase domains</fullName>
    </submittedName>
</protein>
<feature type="transmembrane region" description="Helical" evidence="1">
    <location>
        <begin position="9"/>
        <end position="29"/>
    </location>
</feature>
<feature type="transmembrane region" description="Helical" evidence="1">
    <location>
        <begin position="265"/>
        <end position="285"/>
    </location>
</feature>
<name>A0A1I0WJN3_9FLAO</name>
<evidence type="ECO:0000313" key="3">
    <source>
        <dbReference type="EMBL" id="SFA88597.1"/>
    </source>
</evidence>
<keyword evidence="3" id="KW-0808">Transferase</keyword>
<keyword evidence="4" id="KW-1185">Reference proteome</keyword>
<keyword evidence="3" id="KW-0378">Hydrolase</keyword>
<feature type="domain" description="Acyltransferase 3" evidence="2">
    <location>
        <begin position="13"/>
        <end position="341"/>
    </location>
</feature>
<reference evidence="4" key="1">
    <citation type="submission" date="2016-10" db="EMBL/GenBank/DDBJ databases">
        <authorList>
            <person name="Varghese N."/>
            <person name="Submissions S."/>
        </authorList>
    </citation>
    <scope>NUCLEOTIDE SEQUENCE [LARGE SCALE GENOMIC DNA]</scope>
    <source>
        <strain evidence="4">DSM 21789</strain>
    </source>
</reference>
<dbReference type="RefSeq" id="WP_091474203.1">
    <property type="nucleotide sequence ID" value="NZ_FOJT01000002.1"/>
</dbReference>
<evidence type="ECO:0000313" key="4">
    <source>
        <dbReference type="Proteomes" id="UP000199604"/>
    </source>
</evidence>
<dbReference type="PANTHER" id="PTHR23028">
    <property type="entry name" value="ACETYLTRANSFERASE"/>
    <property type="match status" value="1"/>
</dbReference>
<feature type="transmembrane region" description="Helical" evidence="1">
    <location>
        <begin position="164"/>
        <end position="184"/>
    </location>
</feature>
<dbReference type="GO" id="GO:0016787">
    <property type="term" value="F:hydrolase activity"/>
    <property type="evidence" value="ECO:0007669"/>
    <property type="project" value="UniProtKB-KW"/>
</dbReference>
<proteinExistence type="predicted"/>
<dbReference type="OrthoDB" id="290051at2"/>
<feature type="transmembrane region" description="Helical" evidence="1">
    <location>
        <begin position="233"/>
        <end position="253"/>
    </location>
</feature>
<dbReference type="AlphaFoldDB" id="A0A1I0WJN3"/>
<dbReference type="InterPro" id="IPR050879">
    <property type="entry name" value="Acyltransferase_3"/>
</dbReference>
<dbReference type="GO" id="GO:0016747">
    <property type="term" value="F:acyltransferase activity, transferring groups other than amino-acyl groups"/>
    <property type="evidence" value="ECO:0007669"/>
    <property type="project" value="InterPro"/>
</dbReference>
<accession>A0A1I0WJN3</accession>
<feature type="transmembrane region" description="Helical" evidence="1">
    <location>
        <begin position="204"/>
        <end position="221"/>
    </location>
</feature>
<feature type="transmembrane region" description="Helical" evidence="1">
    <location>
        <begin position="328"/>
        <end position="346"/>
    </location>
</feature>
<keyword evidence="1" id="KW-0472">Membrane</keyword>
<feature type="transmembrane region" description="Helical" evidence="1">
    <location>
        <begin position="49"/>
        <end position="69"/>
    </location>
</feature>
<dbReference type="GO" id="GO:0016020">
    <property type="term" value="C:membrane"/>
    <property type="evidence" value="ECO:0007669"/>
    <property type="project" value="TreeGrafter"/>
</dbReference>
<dbReference type="InterPro" id="IPR002656">
    <property type="entry name" value="Acyl_transf_3_dom"/>
</dbReference>
<feature type="transmembrane region" description="Helical" evidence="1">
    <location>
        <begin position="90"/>
        <end position="109"/>
    </location>
</feature>
<keyword evidence="1" id="KW-0812">Transmembrane</keyword>
<dbReference type="STRING" id="498292.SAMN05660845_0810"/>
<evidence type="ECO:0000256" key="1">
    <source>
        <dbReference type="SAM" id="Phobius"/>
    </source>
</evidence>
<dbReference type="Pfam" id="PF01757">
    <property type="entry name" value="Acyl_transf_3"/>
    <property type="match status" value="1"/>
</dbReference>
<sequence>MKDIQTNKGYFSALTGVRAIAAFMVYFHHFNPINKNIFGQGVYDFFSELHIGVTLFFVLSGFLIAYRYYNLENINFKEYMINRFARIYPMYFLLTTITFLFFAILHAQYSFSDFKIYFLNITFLRGFFNDFKFTGVGQGWSLTVEEIFYIIAPLLFIVVKKSKLFLLALPILILMTGFLLVYIFQDYSFYGLMKTQDFMLDFTFFGRCIEFFIGISLAIFIKKFENLNFRVITYFGLFSICFFVFLLSILKVGDGYGTDCMFGKIINTLLLPLFGIAPLFIGLIFEKTLISKILESRLFQILGKSSYVFYLIHMGIFVAVLNKIGENYIFHFVSLNIIAIILYQCLELPVNNYLRTKFSSV</sequence>
<dbReference type="GO" id="GO:0009103">
    <property type="term" value="P:lipopolysaccharide biosynthetic process"/>
    <property type="evidence" value="ECO:0007669"/>
    <property type="project" value="TreeGrafter"/>
</dbReference>
<gene>
    <name evidence="3" type="ORF">SAMN05660845_0810</name>
</gene>
<keyword evidence="1" id="KW-1133">Transmembrane helix</keyword>
<evidence type="ECO:0000259" key="2">
    <source>
        <dbReference type="Pfam" id="PF01757"/>
    </source>
</evidence>
<dbReference type="Proteomes" id="UP000199604">
    <property type="component" value="Unassembled WGS sequence"/>
</dbReference>
<feature type="transmembrane region" description="Helical" evidence="1">
    <location>
        <begin position="139"/>
        <end position="159"/>
    </location>
</feature>
<keyword evidence="3" id="KW-0012">Acyltransferase</keyword>
<dbReference type="EMBL" id="FOJT01000002">
    <property type="protein sequence ID" value="SFA88597.1"/>
    <property type="molecule type" value="Genomic_DNA"/>
</dbReference>
<dbReference type="PANTHER" id="PTHR23028:SF53">
    <property type="entry name" value="ACYL_TRANSF_3 DOMAIN-CONTAINING PROTEIN"/>
    <property type="match status" value="1"/>
</dbReference>
<feature type="transmembrane region" description="Helical" evidence="1">
    <location>
        <begin position="306"/>
        <end position="322"/>
    </location>
</feature>